<reference evidence="1" key="1">
    <citation type="submission" date="2019-12" db="EMBL/GenBank/DDBJ databases">
        <title>Novel species isolated from a subtropical stream in China.</title>
        <authorList>
            <person name="Lu H."/>
        </authorList>
    </citation>
    <scope>NUCLEOTIDE SEQUENCE [LARGE SCALE GENOMIC DNA]</scope>
    <source>
        <strain evidence="1">FT93W</strain>
    </source>
</reference>
<accession>A0A845HX83</accession>
<dbReference type="SUPFAM" id="SSF81606">
    <property type="entry name" value="PP2C-like"/>
    <property type="match status" value="1"/>
</dbReference>
<sequence>MKLRLDYHASIPKDLGAPDLNEDAWSVDERTTHIALSDGASESYDSKRWAQLLVQRYADDPCTTEGWLLKDWVMDAVAAYENGIDFDALSWSKQLAFERGSFATLLTLELAENGNEVEVLSIGDCLAVHYRQGAVVFSYPFTSPEEFEERPQLLSTLRLENAFLADSDFFKQHTSKTWHVEPGDIIYLATDAVGQWLLREASADVSSFDSIQAVTTEAEFAELVLNLRAERRIKLDDSTILRLVVEND</sequence>
<organism evidence="1 2">
    <name type="scientific">Duganella fentianensis</name>
    <dbReference type="NCBI Taxonomy" id="2692177"/>
    <lineage>
        <taxon>Bacteria</taxon>
        <taxon>Pseudomonadati</taxon>
        <taxon>Pseudomonadota</taxon>
        <taxon>Betaproteobacteria</taxon>
        <taxon>Burkholderiales</taxon>
        <taxon>Oxalobacteraceae</taxon>
        <taxon>Telluria group</taxon>
        <taxon>Duganella</taxon>
    </lineage>
</organism>
<comment type="caution">
    <text evidence="1">The sequence shown here is derived from an EMBL/GenBank/DDBJ whole genome shotgun (WGS) entry which is preliminary data.</text>
</comment>
<evidence type="ECO:0000313" key="2">
    <source>
        <dbReference type="Proteomes" id="UP000444316"/>
    </source>
</evidence>
<dbReference type="RefSeq" id="WP_161035534.1">
    <property type="nucleotide sequence ID" value="NZ_WWCL01000002.1"/>
</dbReference>
<protein>
    <submittedName>
        <fullName evidence="1">SpoIIE family protein phosphatase</fullName>
    </submittedName>
</protein>
<proteinExistence type="predicted"/>
<dbReference type="AlphaFoldDB" id="A0A845HX83"/>
<name>A0A845HX83_9BURK</name>
<gene>
    <name evidence="1" type="ORF">GTP23_13190</name>
</gene>
<dbReference type="EMBL" id="WWCL01000002">
    <property type="protein sequence ID" value="MYN46004.1"/>
    <property type="molecule type" value="Genomic_DNA"/>
</dbReference>
<dbReference type="Proteomes" id="UP000444316">
    <property type="component" value="Unassembled WGS sequence"/>
</dbReference>
<evidence type="ECO:0000313" key="1">
    <source>
        <dbReference type="EMBL" id="MYN46004.1"/>
    </source>
</evidence>
<dbReference type="Gene3D" id="3.60.40.10">
    <property type="entry name" value="PPM-type phosphatase domain"/>
    <property type="match status" value="1"/>
</dbReference>
<dbReference type="InterPro" id="IPR036457">
    <property type="entry name" value="PPM-type-like_dom_sf"/>
</dbReference>
<keyword evidence="2" id="KW-1185">Reference proteome</keyword>